<dbReference type="EMBL" id="JAWDGP010000029">
    <property type="protein sequence ID" value="KAK3804282.1"/>
    <property type="molecule type" value="Genomic_DNA"/>
</dbReference>
<name>A0AAE1BGB2_9GAST</name>
<accession>A0AAE1BGB2</accession>
<reference evidence="1" key="1">
    <citation type="journal article" date="2023" name="G3 (Bethesda)">
        <title>A reference genome for the long-term kleptoplast-retaining sea slug Elysia crispata morphotype clarki.</title>
        <authorList>
            <person name="Eastman K.E."/>
            <person name="Pendleton A.L."/>
            <person name="Shaikh M.A."/>
            <person name="Suttiyut T."/>
            <person name="Ogas R."/>
            <person name="Tomko P."/>
            <person name="Gavelis G."/>
            <person name="Widhalm J.R."/>
            <person name="Wisecaver J.H."/>
        </authorList>
    </citation>
    <scope>NUCLEOTIDE SEQUENCE</scope>
    <source>
        <strain evidence="1">ECLA1</strain>
    </source>
</reference>
<sequence>MIQVELNTKFSFHQLRKLWAAPTVCQVVNIPPDPVRVRATTIRLILISIAASGISAVSLERSRQVLTIRGRSSRPTCGRSLKTRQAVQIGSDLMELA</sequence>
<proteinExistence type="predicted"/>
<dbReference type="AlphaFoldDB" id="A0AAE1BGB2"/>
<comment type="caution">
    <text evidence="1">The sequence shown here is derived from an EMBL/GenBank/DDBJ whole genome shotgun (WGS) entry which is preliminary data.</text>
</comment>
<protein>
    <submittedName>
        <fullName evidence="1">Uncharacterized protein</fullName>
    </submittedName>
</protein>
<organism evidence="1 2">
    <name type="scientific">Elysia crispata</name>
    <name type="common">lettuce slug</name>
    <dbReference type="NCBI Taxonomy" id="231223"/>
    <lineage>
        <taxon>Eukaryota</taxon>
        <taxon>Metazoa</taxon>
        <taxon>Spiralia</taxon>
        <taxon>Lophotrochozoa</taxon>
        <taxon>Mollusca</taxon>
        <taxon>Gastropoda</taxon>
        <taxon>Heterobranchia</taxon>
        <taxon>Euthyneura</taxon>
        <taxon>Panpulmonata</taxon>
        <taxon>Sacoglossa</taxon>
        <taxon>Placobranchoidea</taxon>
        <taxon>Plakobranchidae</taxon>
        <taxon>Elysia</taxon>
    </lineage>
</organism>
<evidence type="ECO:0000313" key="2">
    <source>
        <dbReference type="Proteomes" id="UP001283361"/>
    </source>
</evidence>
<gene>
    <name evidence="1" type="ORF">RRG08_040789</name>
</gene>
<evidence type="ECO:0000313" key="1">
    <source>
        <dbReference type="EMBL" id="KAK3804282.1"/>
    </source>
</evidence>
<keyword evidence="2" id="KW-1185">Reference proteome</keyword>
<dbReference type="Proteomes" id="UP001283361">
    <property type="component" value="Unassembled WGS sequence"/>
</dbReference>